<keyword evidence="1" id="KW-0812">Transmembrane</keyword>
<comment type="caution">
    <text evidence="2">The sequence shown here is derived from an EMBL/GenBank/DDBJ whole genome shotgun (WGS) entry which is preliminary data.</text>
</comment>
<feature type="transmembrane region" description="Helical" evidence="1">
    <location>
        <begin position="88"/>
        <end position="107"/>
    </location>
</feature>
<proteinExistence type="predicted"/>
<organism evidence="2 3">
    <name type="scientific">Candidatus Gottesmanbacteria bacterium RIFCSPHIGHO2_01_FULL_40_15</name>
    <dbReference type="NCBI Taxonomy" id="1798376"/>
    <lineage>
        <taxon>Bacteria</taxon>
        <taxon>Candidatus Gottesmaniibacteriota</taxon>
    </lineage>
</organism>
<keyword evidence="1" id="KW-0472">Membrane</keyword>
<feature type="transmembrane region" description="Helical" evidence="1">
    <location>
        <begin position="58"/>
        <end position="76"/>
    </location>
</feature>
<dbReference type="EMBL" id="MFJF01000015">
    <property type="protein sequence ID" value="OGG06409.1"/>
    <property type="molecule type" value="Genomic_DNA"/>
</dbReference>
<feature type="transmembrane region" description="Helical" evidence="1">
    <location>
        <begin position="325"/>
        <end position="345"/>
    </location>
</feature>
<evidence type="ECO:0008006" key="4">
    <source>
        <dbReference type="Google" id="ProtNLM"/>
    </source>
</evidence>
<feature type="transmembrane region" description="Helical" evidence="1">
    <location>
        <begin position="357"/>
        <end position="376"/>
    </location>
</feature>
<sequence>MNKRIIPLMLTYSVILLLFAVYSYSQIDLNLTLSANEFYQSIQNSLIRLGYFNRPVSTVIYLSLVFSLSVIYLYFLKYGESFKKLKKLFIILIAVNILIGLISYPAYSHDLFNYMFDARIVTKYGLNPYQYRALDFPGDLWIRFMHWTHRTYPYGPLWIILTLPFSFLGFAKFIPTLFLFKLMFVFFYIGSILLIKKIRELNKENFWNAVVFYAFNPLILIETLISPHNESAMLFFMLMSFYYFYQKKNFILSIISVTASFAVKYTTVVLIPLYFIINIREDDKFLRYCLLMLLIPLIVLIFNREPYPWYFIPFIGISSLMESRLIKKLVLALSLGFVLRYAPFVYFGLTEPLKSKFIMNILLILPSGLYFLFILIKSKGIYRPSAKI</sequence>
<accession>A0A1F5Z1R7</accession>
<evidence type="ECO:0000313" key="3">
    <source>
        <dbReference type="Proteomes" id="UP000177354"/>
    </source>
</evidence>
<dbReference type="Proteomes" id="UP000177354">
    <property type="component" value="Unassembled WGS sequence"/>
</dbReference>
<evidence type="ECO:0000313" key="2">
    <source>
        <dbReference type="EMBL" id="OGG06409.1"/>
    </source>
</evidence>
<feature type="transmembrane region" description="Helical" evidence="1">
    <location>
        <begin position="173"/>
        <end position="194"/>
    </location>
</feature>
<keyword evidence="1" id="KW-1133">Transmembrane helix</keyword>
<dbReference type="AlphaFoldDB" id="A0A1F5Z1R7"/>
<dbReference type="Pfam" id="PF26314">
    <property type="entry name" value="MptA_B_family"/>
    <property type="match status" value="1"/>
</dbReference>
<evidence type="ECO:0000256" key="1">
    <source>
        <dbReference type="SAM" id="Phobius"/>
    </source>
</evidence>
<feature type="transmembrane region" description="Helical" evidence="1">
    <location>
        <begin position="285"/>
        <end position="304"/>
    </location>
</feature>
<feature type="transmembrane region" description="Helical" evidence="1">
    <location>
        <begin position="252"/>
        <end position="279"/>
    </location>
</feature>
<protein>
    <recommendedName>
        <fullName evidence="4">Glycosyltransferase RgtA/B/C/D-like domain-containing protein</fullName>
    </recommendedName>
</protein>
<gene>
    <name evidence="2" type="ORF">A2777_05520</name>
</gene>
<name>A0A1F5Z1R7_9BACT</name>
<feature type="transmembrane region" description="Helical" evidence="1">
    <location>
        <begin position="206"/>
        <end position="225"/>
    </location>
</feature>
<reference evidence="2 3" key="1">
    <citation type="journal article" date="2016" name="Nat. Commun.">
        <title>Thousands of microbial genomes shed light on interconnected biogeochemical processes in an aquifer system.</title>
        <authorList>
            <person name="Anantharaman K."/>
            <person name="Brown C.T."/>
            <person name="Hug L.A."/>
            <person name="Sharon I."/>
            <person name="Castelle C.J."/>
            <person name="Probst A.J."/>
            <person name="Thomas B.C."/>
            <person name="Singh A."/>
            <person name="Wilkins M.J."/>
            <person name="Karaoz U."/>
            <person name="Brodie E.L."/>
            <person name="Williams K.H."/>
            <person name="Hubbard S.S."/>
            <person name="Banfield J.F."/>
        </authorList>
    </citation>
    <scope>NUCLEOTIDE SEQUENCE [LARGE SCALE GENOMIC DNA]</scope>
</reference>